<dbReference type="RefSeq" id="WP_262428213.1">
    <property type="nucleotide sequence ID" value="NZ_JACRTG010000003.1"/>
</dbReference>
<accession>A0A926EUV3</accession>
<keyword evidence="3" id="KW-0808">Transferase</keyword>
<organism evidence="3 4">
    <name type="scientific">Paratissierella segnis</name>
    <dbReference type="NCBI Taxonomy" id="2763679"/>
    <lineage>
        <taxon>Bacteria</taxon>
        <taxon>Bacillati</taxon>
        <taxon>Bacillota</taxon>
        <taxon>Tissierellia</taxon>
        <taxon>Tissierellales</taxon>
        <taxon>Tissierellaceae</taxon>
        <taxon>Paratissierella</taxon>
    </lineage>
</organism>
<dbReference type="Gene3D" id="3.30.1360.120">
    <property type="entry name" value="Probable tRNA modification gtpase trme, domain 1"/>
    <property type="match status" value="1"/>
</dbReference>
<dbReference type="PANTHER" id="PTHR43757">
    <property type="entry name" value="AMINOMETHYLTRANSFERASE"/>
    <property type="match status" value="1"/>
</dbReference>
<feature type="binding site" evidence="1">
    <location>
        <position position="212"/>
    </location>
    <ligand>
        <name>substrate</name>
    </ligand>
</feature>
<gene>
    <name evidence="3" type="ORF">H8707_00625</name>
</gene>
<reference evidence="3" key="1">
    <citation type="submission" date="2020-08" db="EMBL/GenBank/DDBJ databases">
        <title>Genome public.</title>
        <authorList>
            <person name="Liu C."/>
            <person name="Sun Q."/>
        </authorList>
    </citation>
    <scope>NUCLEOTIDE SEQUENCE</scope>
    <source>
        <strain evidence="3">BX21</strain>
    </source>
</reference>
<dbReference type="AlphaFoldDB" id="A0A926EUV3"/>
<dbReference type="SUPFAM" id="SSF101790">
    <property type="entry name" value="Aminomethyltransferase beta-barrel domain"/>
    <property type="match status" value="1"/>
</dbReference>
<evidence type="ECO:0000256" key="1">
    <source>
        <dbReference type="PIRSR" id="PIRSR006487-1"/>
    </source>
</evidence>
<protein>
    <submittedName>
        <fullName evidence="3">Aminomethyl transferase family protein</fullName>
    </submittedName>
</protein>
<feature type="domain" description="GCVT N-terminal" evidence="2">
    <location>
        <begin position="76"/>
        <end position="258"/>
    </location>
</feature>
<dbReference type="PANTHER" id="PTHR43757:SF2">
    <property type="entry name" value="AMINOMETHYLTRANSFERASE, MITOCHONDRIAL"/>
    <property type="match status" value="1"/>
</dbReference>
<evidence type="ECO:0000313" key="3">
    <source>
        <dbReference type="EMBL" id="MBC8586749.1"/>
    </source>
</evidence>
<dbReference type="InterPro" id="IPR006222">
    <property type="entry name" value="GCVT_N"/>
</dbReference>
<dbReference type="SUPFAM" id="SSF103025">
    <property type="entry name" value="Folate-binding domain"/>
    <property type="match status" value="1"/>
</dbReference>
<comment type="caution">
    <text evidence="3">The sequence shown here is derived from an EMBL/GenBank/DDBJ whole genome shotgun (WGS) entry which is preliminary data.</text>
</comment>
<evidence type="ECO:0000259" key="2">
    <source>
        <dbReference type="Pfam" id="PF01571"/>
    </source>
</evidence>
<name>A0A926EUV3_9FIRM</name>
<dbReference type="GO" id="GO:0016740">
    <property type="term" value="F:transferase activity"/>
    <property type="evidence" value="ECO:0007669"/>
    <property type="project" value="UniProtKB-KW"/>
</dbReference>
<dbReference type="Proteomes" id="UP000601171">
    <property type="component" value="Unassembled WGS sequence"/>
</dbReference>
<sequence length="444" mass="51321">MSIEKRYEDVLKIFERPDLEPKISDYLPFYHENILYTTVLKNFLYPYEFTGWKDEQLSWKKTCYIHGGLNPSPLYRFSGKEAEKFLSKYCVNTFSKFPVYSGKHCITCDEEGYITSDGVILKTAEDEFETYWMWSLVIAMKNEEGNYDLEFKDLTNDKFLFQVGGPNSFKVLNSVTDDGLEDVKFMRFINTRIDGKEVRIVRLGMAGSLAYEVHGNISDAKSIYDTIYKAGIEYGIRRLGWHTYMMQHTENGFPQFGDHFMMKLPGSPSNKGNVVGSIGKEATGYANPVELGWKKTIKFDHDFIGRKALEKLVENQTRDMVSLEWNTEGILDVYASRFIEGETYKDFDEVNDMIYKGIGTVLHQDKVVNAQGDLIGVSSGRVYTYYYKKMISLCSLDLEYCQPGTEVIIIWGEPNMIQKKIRATVSRFPYYDENRNQSFDVAIK</sequence>
<proteinExistence type="predicted"/>
<dbReference type="InterPro" id="IPR027266">
    <property type="entry name" value="TrmE/GcvT-like"/>
</dbReference>
<dbReference type="InterPro" id="IPR028896">
    <property type="entry name" value="GcvT/YgfZ/DmdA"/>
</dbReference>
<dbReference type="PIRSF" id="PIRSF006487">
    <property type="entry name" value="GcvT"/>
    <property type="match status" value="1"/>
</dbReference>
<evidence type="ECO:0000313" key="4">
    <source>
        <dbReference type="Proteomes" id="UP000601171"/>
    </source>
</evidence>
<keyword evidence="4" id="KW-1185">Reference proteome</keyword>
<dbReference type="InterPro" id="IPR029043">
    <property type="entry name" value="GcvT/YgfZ_C"/>
</dbReference>
<dbReference type="EMBL" id="JACRTG010000003">
    <property type="protein sequence ID" value="MBC8586749.1"/>
    <property type="molecule type" value="Genomic_DNA"/>
</dbReference>
<dbReference type="Pfam" id="PF01571">
    <property type="entry name" value="GCV_T"/>
    <property type="match status" value="1"/>
</dbReference>